<protein>
    <recommendedName>
        <fullName evidence="4">HTH arsR-type domain-containing protein</fullName>
    </recommendedName>
</protein>
<dbReference type="Proteomes" id="UP000028542">
    <property type="component" value="Unassembled WGS sequence"/>
</dbReference>
<evidence type="ECO:0000313" key="5">
    <source>
        <dbReference type="EMBL" id="KEZ85479.1"/>
    </source>
</evidence>
<keyword evidence="1" id="KW-0805">Transcription regulation</keyword>
<dbReference type="RefSeq" id="WP_051824141.1">
    <property type="nucleotide sequence ID" value="NZ_JPMD01000035.1"/>
</dbReference>
<accession>A0A084J945</accession>
<comment type="caution">
    <text evidence="5">The sequence shown here is derived from an EMBL/GenBank/DDBJ whole genome shotgun (WGS) entry which is preliminary data.</text>
</comment>
<evidence type="ECO:0000256" key="2">
    <source>
        <dbReference type="ARBA" id="ARBA00023125"/>
    </source>
</evidence>
<keyword evidence="3" id="KW-0804">Transcription</keyword>
<dbReference type="InterPro" id="IPR036388">
    <property type="entry name" value="WH-like_DNA-bd_sf"/>
</dbReference>
<feature type="domain" description="HTH arsR-type" evidence="4">
    <location>
        <begin position="9"/>
        <end position="97"/>
    </location>
</feature>
<dbReference type="InterPro" id="IPR051011">
    <property type="entry name" value="Metal_resp_trans_reg"/>
</dbReference>
<reference evidence="5 6" key="1">
    <citation type="submission" date="2014-07" db="EMBL/GenBank/DDBJ databases">
        <title>Draft genome of Clostridium sulfidigenes 113A isolated from sediments associated with methane hydrate from Krishna Godavari basin.</title>
        <authorList>
            <person name="Honkalas V.S."/>
            <person name="Dabir A.P."/>
            <person name="Arora P."/>
            <person name="Dhakephalkar P.K."/>
        </authorList>
    </citation>
    <scope>NUCLEOTIDE SEQUENCE [LARGE SCALE GENOMIC DNA]</scope>
    <source>
        <strain evidence="5 6">113A</strain>
    </source>
</reference>
<gene>
    <name evidence="5" type="ORF">IO99_14535</name>
</gene>
<dbReference type="STRING" id="318464.IO99_14535"/>
<dbReference type="SMART" id="SM00418">
    <property type="entry name" value="HTH_ARSR"/>
    <property type="match status" value="1"/>
</dbReference>
<dbReference type="AlphaFoldDB" id="A0A084J945"/>
<dbReference type="PROSITE" id="PS50987">
    <property type="entry name" value="HTH_ARSR_2"/>
    <property type="match status" value="1"/>
</dbReference>
<dbReference type="Pfam" id="PF12840">
    <property type="entry name" value="HTH_20"/>
    <property type="match status" value="1"/>
</dbReference>
<proteinExistence type="predicted"/>
<evidence type="ECO:0000256" key="1">
    <source>
        <dbReference type="ARBA" id="ARBA00023015"/>
    </source>
</evidence>
<evidence type="ECO:0000313" key="6">
    <source>
        <dbReference type="Proteomes" id="UP000028542"/>
    </source>
</evidence>
<keyword evidence="6" id="KW-1185">Reference proteome</keyword>
<dbReference type="PANTHER" id="PTHR43132">
    <property type="entry name" value="ARSENICAL RESISTANCE OPERON REPRESSOR ARSR-RELATED"/>
    <property type="match status" value="1"/>
</dbReference>
<evidence type="ECO:0000259" key="4">
    <source>
        <dbReference type="PROSITE" id="PS50987"/>
    </source>
</evidence>
<dbReference type="PANTHER" id="PTHR43132:SF2">
    <property type="entry name" value="ARSENICAL RESISTANCE OPERON REPRESSOR ARSR-RELATED"/>
    <property type="match status" value="1"/>
</dbReference>
<dbReference type="GO" id="GO:0003677">
    <property type="term" value="F:DNA binding"/>
    <property type="evidence" value="ECO:0007669"/>
    <property type="project" value="UniProtKB-KW"/>
</dbReference>
<name>A0A084J945_9CLOT</name>
<dbReference type="NCBIfam" id="NF033788">
    <property type="entry name" value="HTH_metalloreg"/>
    <property type="match status" value="1"/>
</dbReference>
<dbReference type="PRINTS" id="PR00778">
    <property type="entry name" value="HTHARSR"/>
</dbReference>
<dbReference type="InterPro" id="IPR011991">
    <property type="entry name" value="ArsR-like_HTH"/>
</dbReference>
<dbReference type="InterPro" id="IPR036390">
    <property type="entry name" value="WH_DNA-bd_sf"/>
</dbReference>
<organism evidence="5 6">
    <name type="scientific">Clostridium sulfidigenes</name>
    <dbReference type="NCBI Taxonomy" id="318464"/>
    <lineage>
        <taxon>Bacteria</taxon>
        <taxon>Bacillati</taxon>
        <taxon>Bacillota</taxon>
        <taxon>Clostridia</taxon>
        <taxon>Eubacteriales</taxon>
        <taxon>Clostridiaceae</taxon>
        <taxon>Clostridium</taxon>
    </lineage>
</organism>
<keyword evidence="2" id="KW-0238">DNA-binding</keyword>
<dbReference type="InterPro" id="IPR001845">
    <property type="entry name" value="HTH_ArsR_DNA-bd_dom"/>
</dbReference>
<evidence type="ECO:0000256" key="3">
    <source>
        <dbReference type="ARBA" id="ARBA00023163"/>
    </source>
</evidence>
<dbReference type="GO" id="GO:0003700">
    <property type="term" value="F:DNA-binding transcription factor activity"/>
    <property type="evidence" value="ECO:0007669"/>
    <property type="project" value="InterPro"/>
</dbReference>
<dbReference type="eggNOG" id="COG0640">
    <property type="taxonomic scope" value="Bacteria"/>
</dbReference>
<dbReference type="Gene3D" id="1.10.10.10">
    <property type="entry name" value="Winged helix-like DNA-binding domain superfamily/Winged helix DNA-binding domain"/>
    <property type="match status" value="1"/>
</dbReference>
<sequence>MTENDTFLTNPRLFEEKANILKALAHPVRLCIVKGLIETGGSNVTNMQNCLDMPQSTISQHIGKLKAFGIIDWQRNGLEIIYSVSDENIKKLIEVLF</sequence>
<dbReference type="SUPFAM" id="SSF46785">
    <property type="entry name" value="Winged helix' DNA-binding domain"/>
    <property type="match status" value="1"/>
</dbReference>
<dbReference type="EMBL" id="JPMD01000035">
    <property type="protein sequence ID" value="KEZ85479.1"/>
    <property type="molecule type" value="Genomic_DNA"/>
</dbReference>
<dbReference type="CDD" id="cd00090">
    <property type="entry name" value="HTH_ARSR"/>
    <property type="match status" value="1"/>
</dbReference>